<dbReference type="GO" id="GO:0005829">
    <property type="term" value="C:cytosol"/>
    <property type="evidence" value="ECO:0007669"/>
    <property type="project" value="TreeGrafter"/>
</dbReference>
<protein>
    <submittedName>
        <fullName evidence="6">Ribokinase</fullName>
    </submittedName>
</protein>
<reference evidence="6" key="1">
    <citation type="submission" date="2021-01" db="EMBL/GenBank/DDBJ databases">
        <title>Whole genome shotgun sequence of Rugosimonospora africana NBRC 104875.</title>
        <authorList>
            <person name="Komaki H."/>
            <person name="Tamura T."/>
        </authorList>
    </citation>
    <scope>NUCLEOTIDE SEQUENCE</scope>
    <source>
        <strain evidence="6">NBRC 104875</strain>
    </source>
</reference>
<comment type="similarity">
    <text evidence="1 4">Belongs to the carbohydrate kinase PfkB family.</text>
</comment>
<organism evidence="6 7">
    <name type="scientific">Rugosimonospora africana</name>
    <dbReference type="NCBI Taxonomy" id="556532"/>
    <lineage>
        <taxon>Bacteria</taxon>
        <taxon>Bacillati</taxon>
        <taxon>Actinomycetota</taxon>
        <taxon>Actinomycetes</taxon>
        <taxon>Micromonosporales</taxon>
        <taxon>Micromonosporaceae</taxon>
        <taxon>Rugosimonospora</taxon>
    </lineage>
</organism>
<dbReference type="InterPro" id="IPR002173">
    <property type="entry name" value="Carboh/pur_kinase_PfkB_CS"/>
</dbReference>
<evidence type="ECO:0000259" key="5">
    <source>
        <dbReference type="Pfam" id="PF00294"/>
    </source>
</evidence>
<evidence type="ECO:0000256" key="2">
    <source>
        <dbReference type="ARBA" id="ARBA00022679"/>
    </source>
</evidence>
<dbReference type="GO" id="GO:0016301">
    <property type="term" value="F:kinase activity"/>
    <property type="evidence" value="ECO:0007669"/>
    <property type="project" value="UniProtKB-KW"/>
</dbReference>
<dbReference type="GO" id="GO:0006796">
    <property type="term" value="P:phosphate-containing compound metabolic process"/>
    <property type="evidence" value="ECO:0007669"/>
    <property type="project" value="UniProtKB-ARBA"/>
</dbReference>
<feature type="domain" description="Carbohydrate kinase PfkB" evidence="5">
    <location>
        <begin position="4"/>
        <end position="121"/>
    </location>
</feature>
<keyword evidence="3 4" id="KW-0418">Kinase</keyword>
<dbReference type="InterPro" id="IPR011611">
    <property type="entry name" value="PfkB_dom"/>
</dbReference>
<dbReference type="InterPro" id="IPR029056">
    <property type="entry name" value="Ribokinase-like"/>
</dbReference>
<evidence type="ECO:0000256" key="3">
    <source>
        <dbReference type="ARBA" id="ARBA00022777"/>
    </source>
</evidence>
<dbReference type="PANTHER" id="PTHR10584:SF157">
    <property type="entry name" value="SULFOFRUCTOSE KINASE"/>
    <property type="match status" value="1"/>
</dbReference>
<dbReference type="Gene3D" id="3.40.1190.20">
    <property type="match status" value="1"/>
</dbReference>
<evidence type="ECO:0000256" key="4">
    <source>
        <dbReference type="RuleBase" id="RU003704"/>
    </source>
</evidence>
<gene>
    <name evidence="6" type="ORF">Raf01_47470</name>
</gene>
<dbReference type="Pfam" id="PF00294">
    <property type="entry name" value="PfkB"/>
    <property type="match status" value="2"/>
</dbReference>
<comment type="caution">
    <text evidence="6">The sequence shown here is derived from an EMBL/GenBank/DDBJ whole genome shotgun (WGS) entry which is preliminary data.</text>
</comment>
<dbReference type="SUPFAM" id="SSF53613">
    <property type="entry name" value="Ribokinase-like"/>
    <property type="match status" value="1"/>
</dbReference>
<evidence type="ECO:0000313" key="7">
    <source>
        <dbReference type="Proteomes" id="UP000642748"/>
    </source>
</evidence>
<dbReference type="AlphaFoldDB" id="A0A8J3QSA2"/>
<proteinExistence type="inferred from homology"/>
<name>A0A8J3QSA2_9ACTN</name>
<dbReference type="InterPro" id="IPR002139">
    <property type="entry name" value="Ribo/fructo_kinase"/>
</dbReference>
<dbReference type="PRINTS" id="PR00990">
    <property type="entry name" value="RIBOKINASE"/>
</dbReference>
<feature type="domain" description="Carbohydrate kinase PfkB" evidence="5">
    <location>
        <begin position="167"/>
        <end position="271"/>
    </location>
</feature>
<evidence type="ECO:0000313" key="6">
    <source>
        <dbReference type="EMBL" id="GIH16575.1"/>
    </source>
</evidence>
<dbReference type="PROSITE" id="PS00584">
    <property type="entry name" value="PFKB_KINASES_2"/>
    <property type="match status" value="1"/>
</dbReference>
<dbReference type="RefSeq" id="WP_203920159.1">
    <property type="nucleotide sequence ID" value="NZ_BONZ01000045.1"/>
</dbReference>
<sequence>MSLDVICVGTVTLDTIAVARRLPSGDDRVVAEPFVVAGGGPAATAAVALARLGASVGFCGVVGDDEAGQRSRQLLADEGVDVRWLRTRRGARTAQSMVVVSETEGTRMIITSPSAPLDPDAVPVSASRWLHVDQAGYPAARAALSGRSDEVRLSIDGGNPIPGLDLGHATLYAPTTRTLREAFPATDLAGSLRAAAAAGAQNVVATDGANGSYVLVDGAAVHVPAPAVEPLSTMGAGDVFHGALLAALLGGQTLVEATRWANAVAAVSCRALDGRSGIADFAEAGRYLSAALPAPRAEHA</sequence>
<keyword evidence="2 4" id="KW-0808">Transferase</keyword>
<accession>A0A8J3QSA2</accession>
<dbReference type="EMBL" id="BONZ01000045">
    <property type="protein sequence ID" value="GIH16575.1"/>
    <property type="molecule type" value="Genomic_DNA"/>
</dbReference>
<evidence type="ECO:0000256" key="1">
    <source>
        <dbReference type="ARBA" id="ARBA00010688"/>
    </source>
</evidence>
<keyword evidence="7" id="KW-1185">Reference proteome</keyword>
<dbReference type="Proteomes" id="UP000642748">
    <property type="component" value="Unassembled WGS sequence"/>
</dbReference>
<dbReference type="PANTHER" id="PTHR10584">
    <property type="entry name" value="SUGAR KINASE"/>
    <property type="match status" value="1"/>
</dbReference>